<dbReference type="GO" id="GO:0016491">
    <property type="term" value="F:oxidoreductase activity"/>
    <property type="evidence" value="ECO:0007669"/>
    <property type="project" value="InterPro"/>
</dbReference>
<dbReference type="PANTHER" id="PTHR23026">
    <property type="entry name" value="NADPH NITROREDUCTASE"/>
    <property type="match status" value="1"/>
</dbReference>
<evidence type="ECO:0000313" key="3">
    <source>
        <dbReference type="EMBL" id="MVA76640.1"/>
    </source>
</evidence>
<dbReference type="AlphaFoldDB" id="A0A6A9V182"/>
<feature type="region of interest" description="Disordered" evidence="1">
    <location>
        <begin position="171"/>
        <end position="199"/>
    </location>
</feature>
<evidence type="ECO:0000256" key="1">
    <source>
        <dbReference type="SAM" id="MobiDB-lite"/>
    </source>
</evidence>
<sequence length="199" mass="21250">MSELAALLARRRMVRDFAEGVPVAEPVLAAVLDAGLRAPSAGHAQVVTCVVLTGEEVARFWSTTGEPGADSAWLRGMRRAPVLVTVWTSADAYAERYAETDKAGPDADPAWSAPWWWVDAGMGAMAMLLAATEAGLGACFFGVPPARQPQLAGVLGVPPGWASAGVLALGHRAPDERPSGSARRRARRPRSERVRQQRW</sequence>
<feature type="domain" description="Nitroreductase" evidence="2">
    <location>
        <begin position="9"/>
        <end position="171"/>
    </location>
</feature>
<dbReference type="InterPro" id="IPR000415">
    <property type="entry name" value="Nitroreductase-like"/>
</dbReference>
<evidence type="ECO:0000259" key="2">
    <source>
        <dbReference type="Pfam" id="PF00881"/>
    </source>
</evidence>
<protein>
    <submittedName>
        <fullName evidence="3">Nitroreductase family protein</fullName>
    </submittedName>
</protein>
<dbReference type="SUPFAM" id="SSF55469">
    <property type="entry name" value="FMN-dependent nitroreductase-like"/>
    <property type="match status" value="1"/>
</dbReference>
<dbReference type="CDD" id="cd02062">
    <property type="entry name" value="Nitro_FMN_reductase"/>
    <property type="match status" value="1"/>
</dbReference>
<accession>A0A6A9V182</accession>
<organism evidence="3 4">
    <name type="scientific">Auraticoccus cholistanensis</name>
    <dbReference type="NCBI Taxonomy" id="2656650"/>
    <lineage>
        <taxon>Bacteria</taxon>
        <taxon>Bacillati</taxon>
        <taxon>Actinomycetota</taxon>
        <taxon>Actinomycetes</taxon>
        <taxon>Propionibacteriales</taxon>
        <taxon>Propionibacteriaceae</taxon>
        <taxon>Auraticoccus</taxon>
    </lineage>
</organism>
<dbReference type="EMBL" id="WPCU01000007">
    <property type="protein sequence ID" value="MVA76640.1"/>
    <property type="molecule type" value="Genomic_DNA"/>
</dbReference>
<keyword evidence="4" id="KW-1185">Reference proteome</keyword>
<dbReference type="PANTHER" id="PTHR23026:SF123">
    <property type="entry name" value="NAD(P)H NITROREDUCTASE RV3131-RELATED"/>
    <property type="match status" value="1"/>
</dbReference>
<dbReference type="InterPro" id="IPR029479">
    <property type="entry name" value="Nitroreductase"/>
</dbReference>
<feature type="compositionally biased region" description="Basic and acidic residues" evidence="1">
    <location>
        <begin position="189"/>
        <end position="199"/>
    </location>
</feature>
<name>A0A6A9V182_9ACTN</name>
<dbReference type="Pfam" id="PF00881">
    <property type="entry name" value="Nitroreductase"/>
    <property type="match status" value="1"/>
</dbReference>
<dbReference type="Gene3D" id="3.40.109.10">
    <property type="entry name" value="NADH Oxidase"/>
    <property type="match status" value="1"/>
</dbReference>
<dbReference type="Proteomes" id="UP000435304">
    <property type="component" value="Unassembled WGS sequence"/>
</dbReference>
<dbReference type="RefSeq" id="WP_156610229.1">
    <property type="nucleotide sequence ID" value="NZ_WPCU01000007.1"/>
</dbReference>
<dbReference type="InterPro" id="IPR050627">
    <property type="entry name" value="Nitroreductase/BluB"/>
</dbReference>
<comment type="caution">
    <text evidence="3">The sequence shown here is derived from an EMBL/GenBank/DDBJ whole genome shotgun (WGS) entry which is preliminary data.</text>
</comment>
<gene>
    <name evidence="3" type="ORF">GC722_11485</name>
</gene>
<evidence type="ECO:0000313" key="4">
    <source>
        <dbReference type="Proteomes" id="UP000435304"/>
    </source>
</evidence>
<proteinExistence type="predicted"/>
<reference evidence="3 4" key="1">
    <citation type="submission" date="2019-12" db="EMBL/GenBank/DDBJ databases">
        <title>Auraticoccus cholistani sp. nov., an actinomycete isolated from soil of Cholistan desert.</title>
        <authorList>
            <person name="Cheema M.T."/>
        </authorList>
    </citation>
    <scope>NUCLEOTIDE SEQUENCE [LARGE SCALE GENOMIC DNA]</scope>
    <source>
        <strain evidence="3 4">F435</strain>
    </source>
</reference>